<keyword evidence="2" id="KW-1185">Reference proteome</keyword>
<sequence length="124" mass="13716">MAEVEETEYGYRPKHIVTAENDYIILYEVGSASASGATVYRAVSVPSYPEFVHEISVPVFVGLKSLLHKDIHAGHIFIKHAHRHIMLAFVGSIYEHHYIVDENSTPSPSSSSSSSISTWVAAMK</sequence>
<evidence type="ECO:0000313" key="2">
    <source>
        <dbReference type="Proteomes" id="UP001163603"/>
    </source>
</evidence>
<accession>A0ACC0ZJ21</accession>
<protein>
    <submittedName>
        <fullName evidence="1">Uncharacterized protein</fullName>
    </submittedName>
</protein>
<dbReference type="Proteomes" id="UP001163603">
    <property type="component" value="Chromosome 1"/>
</dbReference>
<proteinExistence type="predicted"/>
<evidence type="ECO:0000313" key="1">
    <source>
        <dbReference type="EMBL" id="KAJ0052623.1"/>
    </source>
</evidence>
<reference evidence="2" key="1">
    <citation type="journal article" date="2023" name="G3 (Bethesda)">
        <title>Genome assembly and association tests identify interacting loci associated with vigor, precocity, and sex in interspecific pistachio rootstocks.</title>
        <authorList>
            <person name="Palmer W."/>
            <person name="Jacygrad E."/>
            <person name="Sagayaradj S."/>
            <person name="Cavanaugh K."/>
            <person name="Han R."/>
            <person name="Bertier L."/>
            <person name="Beede B."/>
            <person name="Kafkas S."/>
            <person name="Golino D."/>
            <person name="Preece J."/>
            <person name="Michelmore R."/>
        </authorList>
    </citation>
    <scope>NUCLEOTIDE SEQUENCE [LARGE SCALE GENOMIC DNA]</scope>
</reference>
<dbReference type="EMBL" id="CM047736">
    <property type="protein sequence ID" value="KAJ0052623.1"/>
    <property type="molecule type" value="Genomic_DNA"/>
</dbReference>
<gene>
    <name evidence="1" type="ORF">Pint_00331</name>
</gene>
<organism evidence="1 2">
    <name type="scientific">Pistacia integerrima</name>
    <dbReference type="NCBI Taxonomy" id="434235"/>
    <lineage>
        <taxon>Eukaryota</taxon>
        <taxon>Viridiplantae</taxon>
        <taxon>Streptophyta</taxon>
        <taxon>Embryophyta</taxon>
        <taxon>Tracheophyta</taxon>
        <taxon>Spermatophyta</taxon>
        <taxon>Magnoliopsida</taxon>
        <taxon>eudicotyledons</taxon>
        <taxon>Gunneridae</taxon>
        <taxon>Pentapetalae</taxon>
        <taxon>rosids</taxon>
        <taxon>malvids</taxon>
        <taxon>Sapindales</taxon>
        <taxon>Anacardiaceae</taxon>
        <taxon>Pistacia</taxon>
    </lineage>
</organism>
<name>A0ACC0ZJ21_9ROSI</name>
<comment type="caution">
    <text evidence="1">The sequence shown here is derived from an EMBL/GenBank/DDBJ whole genome shotgun (WGS) entry which is preliminary data.</text>
</comment>